<dbReference type="GO" id="GO:0009898">
    <property type="term" value="C:cytoplasmic side of plasma membrane"/>
    <property type="evidence" value="ECO:0007669"/>
    <property type="project" value="TreeGrafter"/>
</dbReference>
<dbReference type="InterPro" id="IPR050625">
    <property type="entry name" value="ParA/MinD_ATPase"/>
</dbReference>
<dbReference type="OrthoDB" id="5289065at2"/>
<dbReference type="GO" id="GO:0051782">
    <property type="term" value="P:negative regulation of cell division"/>
    <property type="evidence" value="ECO:0007669"/>
    <property type="project" value="TreeGrafter"/>
</dbReference>
<name>A0A150WSW6_BDEBC</name>
<dbReference type="InterPro" id="IPR027417">
    <property type="entry name" value="P-loop_NTPase"/>
</dbReference>
<keyword evidence="4" id="KW-1185">Reference proteome</keyword>
<proteinExistence type="predicted"/>
<reference evidence="3 4" key="1">
    <citation type="submission" date="2016-03" db="EMBL/GenBank/DDBJ databases">
        <authorList>
            <person name="Ploux O."/>
        </authorList>
    </citation>
    <scope>NUCLEOTIDE SEQUENCE [LARGE SCALE GENOMIC DNA]</scope>
    <source>
        <strain evidence="3 4">R0</strain>
    </source>
</reference>
<evidence type="ECO:0000256" key="1">
    <source>
        <dbReference type="ARBA" id="ARBA00022741"/>
    </source>
</evidence>
<dbReference type="PANTHER" id="PTHR43384:SF4">
    <property type="entry name" value="CELLULOSE BIOSYNTHESIS PROTEIN BCSQ-RELATED"/>
    <property type="match status" value="1"/>
</dbReference>
<dbReference type="Pfam" id="PF10609">
    <property type="entry name" value="ParA"/>
    <property type="match status" value="1"/>
</dbReference>
<evidence type="ECO:0000313" key="4">
    <source>
        <dbReference type="Proteomes" id="UP000075320"/>
    </source>
</evidence>
<dbReference type="InterPro" id="IPR033756">
    <property type="entry name" value="YlxH/NBP35"/>
</dbReference>
<protein>
    <submittedName>
        <fullName evidence="3">ATP-binding protein</fullName>
    </submittedName>
</protein>
<dbReference type="Gene3D" id="3.40.50.300">
    <property type="entry name" value="P-loop containing nucleotide triphosphate hydrolases"/>
    <property type="match status" value="1"/>
</dbReference>
<evidence type="ECO:0000313" key="3">
    <source>
        <dbReference type="EMBL" id="KYG67486.1"/>
    </source>
</evidence>
<dbReference type="PANTHER" id="PTHR43384">
    <property type="entry name" value="SEPTUM SITE-DETERMINING PROTEIN MIND HOMOLOG, CHLOROPLASTIC-RELATED"/>
    <property type="match status" value="1"/>
</dbReference>
<dbReference type="GO" id="GO:0016887">
    <property type="term" value="F:ATP hydrolysis activity"/>
    <property type="evidence" value="ECO:0007669"/>
    <property type="project" value="TreeGrafter"/>
</dbReference>
<dbReference type="Proteomes" id="UP000075320">
    <property type="component" value="Unassembled WGS sequence"/>
</dbReference>
<dbReference type="EMBL" id="LUKE01000001">
    <property type="protein sequence ID" value="KYG67486.1"/>
    <property type="molecule type" value="Genomic_DNA"/>
</dbReference>
<dbReference type="SUPFAM" id="SSF52540">
    <property type="entry name" value="P-loop containing nucleoside triphosphate hydrolases"/>
    <property type="match status" value="1"/>
</dbReference>
<dbReference type="AlphaFoldDB" id="A0A150WSW6"/>
<organism evidence="3 4">
    <name type="scientific">Bdellovibrio bacteriovorus</name>
    <dbReference type="NCBI Taxonomy" id="959"/>
    <lineage>
        <taxon>Bacteria</taxon>
        <taxon>Pseudomonadati</taxon>
        <taxon>Bdellovibrionota</taxon>
        <taxon>Bdellovibrionia</taxon>
        <taxon>Bdellovibrionales</taxon>
        <taxon>Pseudobdellovibrionaceae</taxon>
        <taxon>Bdellovibrio</taxon>
    </lineage>
</organism>
<comment type="caution">
    <text evidence="3">The sequence shown here is derived from an EMBL/GenBank/DDBJ whole genome shotgun (WGS) entry which is preliminary data.</text>
</comment>
<dbReference type="GO" id="GO:0005524">
    <property type="term" value="F:ATP binding"/>
    <property type="evidence" value="ECO:0007669"/>
    <property type="project" value="UniProtKB-KW"/>
</dbReference>
<sequence>MYLDSIEKQSTSASAAGVPKLWVVGSGKGGVGKTFVSSSLGITLSKLGHSVVILDLDLSGANIHTSLGLNPSHMNIRHFFEGVKSLQELVIPTHMPRMSYIQGFWDSWTPTDFSFSQIHTLLPEIKKLRADYVIVDLGAGALEAHLELFKAADEKFLVTTPEPTSLEKTYRFIEAFVCHSLKENATPDAFGQMISTLRNHRQRTLEKPFSFRSYLKEQTGLNYDFFEALSSRPVRLIMNSARSQTNIDLGHSVKSVCNKYYDLSIDYAGAIEYDNAVWQSVRAREHVLEAQPFTALAGQFLGTCKQLIDPEELRAVV</sequence>
<dbReference type="GO" id="GO:0005829">
    <property type="term" value="C:cytosol"/>
    <property type="evidence" value="ECO:0007669"/>
    <property type="project" value="TreeGrafter"/>
</dbReference>
<gene>
    <name evidence="3" type="ORF">AZI86_06005</name>
</gene>
<accession>A0A150WSW6</accession>
<keyword evidence="1" id="KW-0547">Nucleotide-binding</keyword>
<keyword evidence="2 3" id="KW-0067">ATP-binding</keyword>
<evidence type="ECO:0000256" key="2">
    <source>
        <dbReference type="ARBA" id="ARBA00022840"/>
    </source>
</evidence>